<evidence type="ECO:0000313" key="2">
    <source>
        <dbReference type="EMBL" id="JAD43905.1"/>
    </source>
</evidence>
<evidence type="ECO:0000256" key="1">
    <source>
        <dbReference type="SAM" id="MobiDB-lite"/>
    </source>
</evidence>
<feature type="region of interest" description="Disordered" evidence="1">
    <location>
        <begin position="76"/>
        <end position="128"/>
    </location>
</feature>
<sequence length="155" mass="17876">MHGLVVIYSDTLQQLRMHWHAGGNCCSVQLPERGAHGSGGEQDGLLRLRRRQRTEQRQQRVDQRHAHGPRHALLHLQHPRALHHRHEARRHRRLALGAPRRHADQRRGSRPDGSGDWPRRRRGSDQSRAALMDHASNLRLQGRDSSASGPFWLFV</sequence>
<feature type="compositionally biased region" description="Basic residues" evidence="1">
    <location>
        <begin position="76"/>
        <end position="100"/>
    </location>
</feature>
<organism evidence="2">
    <name type="scientific">Arundo donax</name>
    <name type="common">Giant reed</name>
    <name type="synonym">Donax arundinaceus</name>
    <dbReference type="NCBI Taxonomy" id="35708"/>
    <lineage>
        <taxon>Eukaryota</taxon>
        <taxon>Viridiplantae</taxon>
        <taxon>Streptophyta</taxon>
        <taxon>Embryophyta</taxon>
        <taxon>Tracheophyta</taxon>
        <taxon>Spermatophyta</taxon>
        <taxon>Magnoliopsida</taxon>
        <taxon>Liliopsida</taxon>
        <taxon>Poales</taxon>
        <taxon>Poaceae</taxon>
        <taxon>PACMAD clade</taxon>
        <taxon>Arundinoideae</taxon>
        <taxon>Arundineae</taxon>
        <taxon>Arundo</taxon>
    </lineage>
</organism>
<dbReference type="EMBL" id="GBRH01253990">
    <property type="protein sequence ID" value="JAD43905.1"/>
    <property type="molecule type" value="Transcribed_RNA"/>
</dbReference>
<accession>A0A0A9A4H0</accession>
<protein>
    <submittedName>
        <fullName evidence="2">Uncharacterized protein</fullName>
    </submittedName>
</protein>
<name>A0A0A9A4H0_ARUDO</name>
<reference evidence="2" key="1">
    <citation type="submission" date="2014-09" db="EMBL/GenBank/DDBJ databases">
        <authorList>
            <person name="Magalhaes I.L.F."/>
            <person name="Oliveira U."/>
            <person name="Santos F.R."/>
            <person name="Vidigal T.H.D.A."/>
            <person name="Brescovit A.D."/>
            <person name="Santos A.J."/>
        </authorList>
    </citation>
    <scope>NUCLEOTIDE SEQUENCE</scope>
    <source>
        <tissue evidence="2">Shoot tissue taken approximately 20 cm above the soil surface</tissue>
    </source>
</reference>
<reference evidence="2" key="2">
    <citation type="journal article" date="2015" name="Data Brief">
        <title>Shoot transcriptome of the giant reed, Arundo donax.</title>
        <authorList>
            <person name="Barrero R.A."/>
            <person name="Guerrero F.D."/>
            <person name="Moolhuijzen P."/>
            <person name="Goolsby J.A."/>
            <person name="Tidwell J."/>
            <person name="Bellgard S.E."/>
            <person name="Bellgard M.I."/>
        </authorList>
    </citation>
    <scope>NUCLEOTIDE SEQUENCE</scope>
    <source>
        <tissue evidence="2">Shoot tissue taken approximately 20 cm above the soil surface</tissue>
    </source>
</reference>
<dbReference type="AlphaFoldDB" id="A0A0A9A4H0"/>
<feature type="compositionally biased region" description="Basic and acidic residues" evidence="1">
    <location>
        <begin position="101"/>
        <end position="110"/>
    </location>
</feature>
<proteinExistence type="predicted"/>